<organism evidence="1 2">
    <name type="scientific">Pseudomonas nitroreducens</name>
    <dbReference type="NCBI Taxonomy" id="46680"/>
    <lineage>
        <taxon>Bacteria</taxon>
        <taxon>Pseudomonadati</taxon>
        <taxon>Pseudomonadota</taxon>
        <taxon>Gammaproteobacteria</taxon>
        <taxon>Pseudomonadales</taxon>
        <taxon>Pseudomonadaceae</taxon>
        <taxon>Pseudomonas</taxon>
    </lineage>
</organism>
<evidence type="ECO:0000313" key="1">
    <source>
        <dbReference type="EMBL" id="MBB4867195.1"/>
    </source>
</evidence>
<gene>
    <name evidence="1" type="ORF">HNP46_006106</name>
</gene>
<comment type="caution">
    <text evidence="1">The sequence shown here is derived from an EMBL/GenBank/DDBJ whole genome shotgun (WGS) entry which is preliminary data.</text>
</comment>
<sequence length="213" mass="24161">MSQFARVVTGLIEGQFICQVTDREGFDFLRSSRENGGILNRDDVDQYLRRMGLRLASTRDGGAFFAAYADIDGEGKKAAKKRFAELKNLYRPMTAFLEMVMRLTGDDGSVSAGARLEVNRVMGRIAENVGLQEQLRQTAADTGIVPKDGSDRGRLTGIVKRFRDEKYLELINPETETYMFTGRIEWVHEAIEYIMLHEKISEDDSDFDKRTQA</sequence>
<dbReference type="AlphaFoldDB" id="A0A7W7KRF5"/>
<dbReference type="InterPro" id="IPR053841">
    <property type="entry name" value="MksE"/>
</dbReference>
<reference evidence="1 2" key="1">
    <citation type="submission" date="2020-08" db="EMBL/GenBank/DDBJ databases">
        <title>Functional genomics of gut bacteria from endangered species of beetles.</title>
        <authorList>
            <person name="Carlos-Shanley C."/>
        </authorList>
    </citation>
    <scope>NUCLEOTIDE SEQUENCE [LARGE SCALE GENOMIC DNA]</scope>
    <source>
        <strain evidence="1 2">S00179</strain>
    </source>
</reference>
<protein>
    <recommendedName>
        <fullName evidence="3">DUF4194 domain-containing protein</fullName>
    </recommendedName>
</protein>
<dbReference type="Pfam" id="PF21980">
    <property type="entry name" value="MksE"/>
    <property type="match status" value="1"/>
</dbReference>
<evidence type="ECO:0000313" key="2">
    <source>
        <dbReference type="Proteomes" id="UP000566995"/>
    </source>
</evidence>
<dbReference type="EMBL" id="JACHLI010000036">
    <property type="protein sequence ID" value="MBB4867195.1"/>
    <property type="molecule type" value="Genomic_DNA"/>
</dbReference>
<dbReference type="RefSeq" id="WP_184596474.1">
    <property type="nucleotide sequence ID" value="NZ_JACHLI010000036.1"/>
</dbReference>
<name>A0A7W7KRF5_PSENT</name>
<proteinExistence type="predicted"/>
<dbReference type="Proteomes" id="UP000566995">
    <property type="component" value="Unassembled WGS sequence"/>
</dbReference>
<evidence type="ECO:0008006" key="3">
    <source>
        <dbReference type="Google" id="ProtNLM"/>
    </source>
</evidence>
<accession>A0A7W7KRF5</accession>